<comment type="caution">
    <text evidence="1">The sequence shown here is derived from an EMBL/GenBank/DDBJ whole genome shotgun (WGS) entry which is preliminary data.</text>
</comment>
<reference evidence="1" key="1">
    <citation type="submission" date="2019-08" db="EMBL/GenBank/DDBJ databases">
        <authorList>
            <person name="Kucharzyk K."/>
            <person name="Murdoch R.W."/>
            <person name="Higgins S."/>
            <person name="Loffler F."/>
        </authorList>
    </citation>
    <scope>NUCLEOTIDE SEQUENCE</scope>
</reference>
<evidence type="ECO:0000313" key="1">
    <source>
        <dbReference type="EMBL" id="MPN11391.1"/>
    </source>
</evidence>
<name>A0A645FAQ9_9ZZZZ</name>
<gene>
    <name evidence="1" type="ORF">SDC9_158692</name>
</gene>
<dbReference type="AlphaFoldDB" id="A0A645FAQ9"/>
<accession>A0A645FAQ9</accession>
<protein>
    <submittedName>
        <fullName evidence="1">Uncharacterized protein</fullName>
    </submittedName>
</protein>
<organism evidence="1">
    <name type="scientific">bioreactor metagenome</name>
    <dbReference type="NCBI Taxonomy" id="1076179"/>
    <lineage>
        <taxon>unclassified sequences</taxon>
        <taxon>metagenomes</taxon>
        <taxon>ecological metagenomes</taxon>
    </lineage>
</organism>
<proteinExistence type="predicted"/>
<dbReference type="EMBL" id="VSSQ01057595">
    <property type="protein sequence ID" value="MPN11391.1"/>
    <property type="molecule type" value="Genomic_DNA"/>
</dbReference>
<sequence>MPHRVVGLPRQLHINMIKRFRVVAPALSGEVHDRFATRQRLRQPFRFKIATDNFHRLETGFPVDSRAQCPAEKPGRAGDCDAADHFFFPSFFSAGSAVAATAFLRSGMNSMKSISARLVEPEYWLFAPTLMMNSSFGIFPNAFR</sequence>